<dbReference type="AlphaFoldDB" id="A0A7W3UKD4"/>
<dbReference type="GO" id="GO:0042742">
    <property type="term" value="P:defense response to bacterium"/>
    <property type="evidence" value="ECO:0007669"/>
    <property type="project" value="UniProtKB-KW"/>
</dbReference>
<dbReference type="GO" id="GO:0031640">
    <property type="term" value="P:killing of cells of another organism"/>
    <property type="evidence" value="ECO:0007669"/>
    <property type="project" value="UniProtKB-KW"/>
</dbReference>
<evidence type="ECO:0000256" key="2">
    <source>
        <dbReference type="ARBA" id="ARBA00023022"/>
    </source>
</evidence>
<organism evidence="4 5">
    <name type="scientific">Limosilactobacillus rudii</name>
    <dbReference type="NCBI Taxonomy" id="2759755"/>
    <lineage>
        <taxon>Bacteria</taxon>
        <taxon>Bacillati</taxon>
        <taxon>Bacillota</taxon>
        <taxon>Bacilli</taxon>
        <taxon>Lactobacillales</taxon>
        <taxon>Lactobacillaceae</taxon>
        <taxon>Limosilactobacillus</taxon>
    </lineage>
</organism>
<dbReference type="InterPro" id="IPR010133">
    <property type="entry name" value="Bacteriocin_signal_seq"/>
</dbReference>
<keyword evidence="1" id="KW-0929">Antimicrobial</keyword>
<evidence type="ECO:0000313" key="4">
    <source>
        <dbReference type="EMBL" id="MBB1096545.1"/>
    </source>
</evidence>
<reference evidence="4 5" key="1">
    <citation type="submission" date="2020-07" db="EMBL/GenBank/DDBJ databases">
        <title>Description of Limosilactobacillus balticus sp. nov., Limosilactobacillus agrestis sp. nov., Limosilactobacillus albertensis sp. nov., Limosilactobacillus rudii sp. nov., Limosilactobacillus fastidiosus sp. nov., five novel Limosilactobacillus species isolated from the vertebrate gastrointestinal tract, and proposal of 6 subspecies of Limosilactobacillus reuteri adapted to the gastrointestinal tract of specific vertebrate hosts.</title>
        <authorList>
            <person name="Li F."/>
            <person name="Cheng C."/>
            <person name="Zheng J."/>
            <person name="Quevedo R.M."/>
            <person name="Li J."/>
            <person name="Roos S."/>
            <person name="Gaenzle M.G."/>
            <person name="Walter J."/>
        </authorList>
    </citation>
    <scope>NUCLEOTIDE SEQUENCE [LARGE SCALE GENOMIC DNA]</scope>
    <source>
        <strain evidence="4 5">STM2_1</strain>
    </source>
</reference>
<dbReference type="EMBL" id="JACIVA010000016">
    <property type="protein sequence ID" value="MBB1096545.1"/>
    <property type="molecule type" value="Genomic_DNA"/>
</dbReference>
<accession>A0A7W3UKD4</accession>
<comment type="caution">
    <text evidence="4">The sequence shown here is derived from an EMBL/GenBank/DDBJ whole genome shotgun (WGS) entry which is preliminary data.</text>
</comment>
<name>A0A7W3UKD4_9LACO</name>
<keyword evidence="3" id="KW-0078">Bacteriocin</keyword>
<keyword evidence="2" id="KW-0044">Antibiotic</keyword>
<keyword evidence="5" id="KW-1185">Reference proteome</keyword>
<sequence>MLKKYKKISEEKLAKINGGGRALNFYRSWFSVLKRHFR</sequence>
<dbReference type="Proteomes" id="UP000517106">
    <property type="component" value="Unassembled WGS sequence"/>
</dbReference>
<evidence type="ECO:0000256" key="3">
    <source>
        <dbReference type="ARBA" id="ARBA00023048"/>
    </source>
</evidence>
<dbReference type="RefSeq" id="WP_182595165.1">
    <property type="nucleotide sequence ID" value="NZ_JACIVA010000016.1"/>
</dbReference>
<evidence type="ECO:0000256" key="1">
    <source>
        <dbReference type="ARBA" id="ARBA00022529"/>
    </source>
</evidence>
<evidence type="ECO:0000313" key="5">
    <source>
        <dbReference type="Proteomes" id="UP000517106"/>
    </source>
</evidence>
<gene>
    <name evidence="4" type="ORF">H5S09_00970</name>
</gene>
<dbReference type="NCBIfam" id="TIGR01847">
    <property type="entry name" value="bacteriocin_sig"/>
    <property type="match status" value="1"/>
</dbReference>
<protein>
    <submittedName>
        <fullName evidence="4">Bacteriocin</fullName>
    </submittedName>
</protein>
<proteinExistence type="predicted"/>